<dbReference type="Pfam" id="PF03168">
    <property type="entry name" value="LEA_2"/>
    <property type="match status" value="1"/>
</dbReference>
<dbReference type="InterPro" id="IPR044839">
    <property type="entry name" value="NDR1-like"/>
</dbReference>
<evidence type="ECO:0000313" key="9">
    <source>
        <dbReference type="Proteomes" id="UP000012960"/>
    </source>
</evidence>
<keyword evidence="9" id="KW-1185">Reference proteome</keyword>
<dbReference type="EnsemblPlants" id="Ma08_t11310.1">
    <property type="protein sequence ID" value="Ma08_p11310.1"/>
    <property type="gene ID" value="Ma08_g11310"/>
</dbReference>
<evidence type="ECO:0000256" key="4">
    <source>
        <dbReference type="ARBA" id="ARBA00023136"/>
    </source>
</evidence>
<dbReference type="EMBL" id="HG996472">
    <property type="protein sequence ID" value="CAG1831227.1"/>
    <property type="molecule type" value="Genomic_DNA"/>
</dbReference>
<dbReference type="OMA" id="ISPFKQR"/>
<evidence type="ECO:0000256" key="3">
    <source>
        <dbReference type="ARBA" id="ARBA00022989"/>
    </source>
</evidence>
<reference evidence="7" key="1">
    <citation type="submission" date="2021-03" db="EMBL/GenBank/DDBJ databases">
        <authorList>
            <consortium name="Genoscope - CEA"/>
            <person name="William W."/>
        </authorList>
    </citation>
    <scope>NUCLEOTIDE SEQUENCE</scope>
    <source>
        <strain evidence="7">Doubled-haploid Pahang</strain>
    </source>
</reference>
<reference evidence="8" key="2">
    <citation type="submission" date="2021-05" db="UniProtKB">
        <authorList>
            <consortium name="EnsemblPlants"/>
        </authorList>
    </citation>
    <scope>IDENTIFICATION</scope>
    <source>
        <strain evidence="8">subsp. malaccensis</strain>
    </source>
</reference>
<proteinExistence type="predicted"/>
<sequence>MESTKRDRDRDRDRLHTLRRPRRPRILHCVAITAVSLLALVGILVLVFWLVVRPSLLRCSVEKAHLQGFNVTDNALSATFNLTLEVHNPNRKVAVYFDRVEVAVWYDGQMLALNEVAPFYQPRRDVRMLKVDLVARSRPLLSSVETSLKQDRSAGEAAVEVRMRAMVRFKVGLLKTDDYTLRAYCLPVLVRFSSSVTQFQKVYCDVYI</sequence>
<dbReference type="FunCoup" id="A0A804K5E9">
    <property type="interactions" value="1345"/>
</dbReference>
<dbReference type="GO" id="GO:0016020">
    <property type="term" value="C:membrane"/>
    <property type="evidence" value="ECO:0007669"/>
    <property type="project" value="UniProtKB-SubCell"/>
</dbReference>
<evidence type="ECO:0000256" key="2">
    <source>
        <dbReference type="ARBA" id="ARBA00022692"/>
    </source>
</evidence>
<name>A0A804K5E9_MUSAM</name>
<feature type="transmembrane region" description="Helical" evidence="5">
    <location>
        <begin position="26"/>
        <end position="52"/>
    </location>
</feature>
<evidence type="ECO:0000256" key="5">
    <source>
        <dbReference type="SAM" id="Phobius"/>
    </source>
</evidence>
<feature type="domain" description="Late embryogenesis abundant protein LEA-2 subgroup" evidence="6">
    <location>
        <begin position="83"/>
        <end position="173"/>
    </location>
</feature>
<dbReference type="Proteomes" id="UP000012960">
    <property type="component" value="Unplaced"/>
</dbReference>
<evidence type="ECO:0000313" key="8">
    <source>
        <dbReference type="EnsemblPlants" id="Ma08_p11310.1"/>
    </source>
</evidence>
<dbReference type="Gene3D" id="2.60.40.1820">
    <property type="match status" value="1"/>
</dbReference>
<dbReference type="PANTHER" id="PTHR31234:SF39">
    <property type="entry name" value="HARPIN-INDUCED PROTEIN 1 CONTAINING PROTEIN, EXPRESSED"/>
    <property type="match status" value="1"/>
</dbReference>
<gene>
    <name evidence="7" type="ORF">GSMUA_344810.1</name>
</gene>
<accession>A0A804K5E9</accession>
<dbReference type="PANTHER" id="PTHR31234">
    <property type="entry name" value="LATE EMBRYOGENESIS ABUNDANT (LEA) HYDROXYPROLINE-RICH GLYCOPROTEIN FAMILY"/>
    <property type="match status" value="1"/>
</dbReference>
<comment type="subcellular location">
    <subcellularLocation>
        <location evidence="1">Membrane</location>
        <topology evidence="1">Single-pass membrane protein</topology>
    </subcellularLocation>
</comment>
<dbReference type="SUPFAM" id="SSF117070">
    <property type="entry name" value="LEA14-like"/>
    <property type="match status" value="1"/>
</dbReference>
<evidence type="ECO:0000256" key="1">
    <source>
        <dbReference type="ARBA" id="ARBA00004167"/>
    </source>
</evidence>
<keyword evidence="2 5" id="KW-0812">Transmembrane</keyword>
<dbReference type="Gramene" id="Ma08_t11310.1">
    <property type="protein sequence ID" value="Ma08_p11310.1"/>
    <property type="gene ID" value="Ma08_g11310"/>
</dbReference>
<dbReference type="AlphaFoldDB" id="A0A804K5E9"/>
<dbReference type="InterPro" id="IPR004864">
    <property type="entry name" value="LEA_2"/>
</dbReference>
<dbReference type="OrthoDB" id="669838at2759"/>
<keyword evidence="4 5" id="KW-0472">Membrane</keyword>
<evidence type="ECO:0000259" key="6">
    <source>
        <dbReference type="Pfam" id="PF03168"/>
    </source>
</evidence>
<evidence type="ECO:0000313" key="7">
    <source>
        <dbReference type="EMBL" id="CAG1831227.1"/>
    </source>
</evidence>
<organism evidence="8 9">
    <name type="scientific">Musa acuminata subsp. malaccensis</name>
    <name type="common">Wild banana</name>
    <name type="synonym">Musa malaccensis</name>
    <dbReference type="NCBI Taxonomy" id="214687"/>
    <lineage>
        <taxon>Eukaryota</taxon>
        <taxon>Viridiplantae</taxon>
        <taxon>Streptophyta</taxon>
        <taxon>Embryophyta</taxon>
        <taxon>Tracheophyta</taxon>
        <taxon>Spermatophyta</taxon>
        <taxon>Magnoliopsida</taxon>
        <taxon>Liliopsida</taxon>
        <taxon>Zingiberales</taxon>
        <taxon>Musaceae</taxon>
        <taxon>Musa</taxon>
    </lineage>
</organism>
<dbReference type="GO" id="GO:0098542">
    <property type="term" value="P:defense response to other organism"/>
    <property type="evidence" value="ECO:0007669"/>
    <property type="project" value="InterPro"/>
</dbReference>
<protein>
    <submittedName>
        <fullName evidence="7">(wild Malaysian banana) hypothetical protein</fullName>
    </submittedName>
</protein>
<keyword evidence="3 5" id="KW-1133">Transmembrane helix</keyword>